<dbReference type="Proteomes" id="UP001500469">
    <property type="component" value="Unassembled WGS sequence"/>
</dbReference>
<feature type="binding site" evidence="4">
    <location>
        <position position="193"/>
    </location>
    <ligand>
        <name>substrate</name>
    </ligand>
</feature>
<feature type="binding site" evidence="4">
    <location>
        <position position="163"/>
    </location>
    <ligand>
        <name>substrate</name>
    </ligand>
</feature>
<comment type="function">
    <text evidence="4">May play a key role in the regulation of the intracellular concentration of adenosylhomocysteine.</text>
</comment>
<evidence type="ECO:0000256" key="1">
    <source>
        <dbReference type="ARBA" id="ARBA00007122"/>
    </source>
</evidence>
<reference evidence="9" key="1">
    <citation type="journal article" date="2019" name="Int. J. Syst. Evol. Microbiol.">
        <title>The Global Catalogue of Microorganisms (GCM) 10K type strain sequencing project: providing services to taxonomists for standard genome sequencing and annotation.</title>
        <authorList>
            <consortium name="The Broad Institute Genomics Platform"/>
            <consortium name="The Broad Institute Genome Sequencing Center for Infectious Disease"/>
            <person name="Wu L."/>
            <person name="Ma J."/>
        </authorList>
    </citation>
    <scope>NUCLEOTIDE SEQUENCE [LARGE SCALE GENOMIC DNA]</scope>
    <source>
        <strain evidence="9">JCM 16112</strain>
    </source>
</reference>
<feature type="binding site" evidence="4">
    <location>
        <position position="62"/>
    </location>
    <ligand>
        <name>substrate</name>
    </ligand>
</feature>
<dbReference type="InterPro" id="IPR015878">
    <property type="entry name" value="Ado_hCys_hydrolase_NAD-bd"/>
</dbReference>
<keyword evidence="9" id="KW-1185">Reference proteome</keyword>
<comment type="cofactor">
    <cofactor evidence="4 5">
        <name>NAD(+)</name>
        <dbReference type="ChEBI" id="CHEBI:57540"/>
    </cofactor>
    <text evidence="4 5">Binds 1 NAD(+) per subunit.</text>
</comment>
<dbReference type="CDD" id="cd00401">
    <property type="entry name" value="SAHH"/>
    <property type="match status" value="1"/>
</dbReference>
<gene>
    <name evidence="4 8" type="primary">ahcY</name>
    <name evidence="8" type="ORF">GCM10009119_24800</name>
</gene>
<dbReference type="SMART" id="SM00996">
    <property type="entry name" value="AdoHcyase"/>
    <property type="match status" value="1"/>
</dbReference>
<evidence type="ECO:0000313" key="8">
    <source>
        <dbReference type="EMBL" id="GAA0879512.1"/>
    </source>
</evidence>
<comment type="caution">
    <text evidence="8">The sequence shown here is derived from an EMBL/GenBank/DDBJ whole genome shotgun (WGS) entry which is preliminary data.</text>
</comment>
<feature type="binding site" evidence="4">
    <location>
        <position position="285"/>
    </location>
    <ligand>
        <name>NAD(+)</name>
        <dbReference type="ChEBI" id="CHEBI:57540"/>
    </ligand>
</feature>
<dbReference type="NCBIfam" id="NF004005">
    <property type="entry name" value="PRK05476.2-3"/>
    <property type="match status" value="1"/>
</dbReference>
<evidence type="ECO:0000256" key="4">
    <source>
        <dbReference type="HAMAP-Rule" id="MF_00563"/>
    </source>
</evidence>
<dbReference type="PROSITE" id="PS00739">
    <property type="entry name" value="ADOHCYASE_2"/>
    <property type="match status" value="1"/>
</dbReference>
<dbReference type="RefSeq" id="WP_343851985.1">
    <property type="nucleotide sequence ID" value="NZ_BAAAFI010000013.1"/>
</dbReference>
<feature type="binding site" evidence="4">
    <location>
        <position position="138"/>
    </location>
    <ligand>
        <name>substrate</name>
    </ligand>
</feature>
<dbReference type="PANTHER" id="PTHR23420">
    <property type="entry name" value="ADENOSYLHOMOCYSTEINASE"/>
    <property type="match status" value="1"/>
</dbReference>
<dbReference type="Gene3D" id="3.40.50.1480">
    <property type="entry name" value="Adenosylhomocysteinase-like"/>
    <property type="match status" value="3"/>
</dbReference>
<dbReference type="EC" id="3.13.2.1" evidence="4"/>
<dbReference type="Pfam" id="PF00670">
    <property type="entry name" value="AdoHcyase_NAD"/>
    <property type="match status" value="1"/>
</dbReference>
<dbReference type="Gene3D" id="3.40.50.720">
    <property type="entry name" value="NAD(P)-binding Rossmann-like Domain"/>
    <property type="match status" value="1"/>
</dbReference>
<dbReference type="EMBL" id="BAAAFI010000013">
    <property type="protein sequence ID" value="GAA0879512.1"/>
    <property type="molecule type" value="Genomic_DNA"/>
</dbReference>
<evidence type="ECO:0000256" key="2">
    <source>
        <dbReference type="ARBA" id="ARBA00022563"/>
    </source>
</evidence>
<sequence>MSEIKSEKFVQYKVKDISLAEWGRKEIRLAEAEMPGLMALRSEFGPSQPLKGARIAGCLHMTIQTAVLIETLVALGAEVTWSSCNIFSTQDHAAAAIAAAGIQVYAWKGLNEEDFDWCIEQTLFFGEDRQPLNMILDDGGDLTNMVLDRYPEFVAGIRGLSEETTTGVHRLYERMKNGTLPMPAINVNDSVTKSKFDNKYGCKESLVDAIRRATDVMMAGKVAVVAGYGDVGKGSAASLRGAGARVIVTEVDPICALQAAMDGFAVKKMVDAVKEADIVVTATGNKDIITGVHFQSMKDKAIVCNIGHFDNEIDMAWLNKNYGQTKNVIKPQVDLYDLDGKEVLILAEGRLVNLGCATGHPSFVMSNSFTNQTLAQLELWENYKTYQPGVYVLPKHLDEKVAALHLAKLGVELDTLSADQAQYIGVEVQGPFKPEYYRY</sequence>
<dbReference type="InterPro" id="IPR000043">
    <property type="entry name" value="Adenosylhomocysteinase-like"/>
</dbReference>
<dbReference type="Pfam" id="PF05221">
    <property type="entry name" value="AdoHcyase"/>
    <property type="match status" value="2"/>
</dbReference>
<comment type="subcellular location">
    <subcellularLocation>
        <location evidence="4">Cytoplasm</location>
    </subcellularLocation>
</comment>
<proteinExistence type="inferred from homology"/>
<dbReference type="SMART" id="SM00997">
    <property type="entry name" value="AdoHcyase_NAD"/>
    <property type="match status" value="1"/>
</dbReference>
<feature type="binding site" evidence="4">
    <location>
        <begin position="164"/>
        <end position="166"/>
    </location>
    <ligand>
        <name>NAD(+)</name>
        <dbReference type="ChEBI" id="CHEBI:57540"/>
    </ligand>
</feature>
<evidence type="ECO:0000256" key="5">
    <source>
        <dbReference type="RuleBase" id="RU000548"/>
    </source>
</evidence>
<dbReference type="PIRSF" id="PIRSF001109">
    <property type="entry name" value="Ad_hcy_hydrolase"/>
    <property type="match status" value="1"/>
</dbReference>
<dbReference type="HAMAP" id="MF_00563">
    <property type="entry name" value="AdoHcyase"/>
    <property type="match status" value="1"/>
</dbReference>
<keyword evidence="2 4" id="KW-0554">One-carbon metabolism</keyword>
<evidence type="ECO:0000256" key="6">
    <source>
        <dbReference type="RuleBase" id="RU004166"/>
    </source>
</evidence>
<feature type="binding site" evidence="4">
    <location>
        <begin position="306"/>
        <end position="308"/>
    </location>
    <ligand>
        <name>NAD(+)</name>
        <dbReference type="ChEBI" id="CHEBI:57540"/>
    </ligand>
</feature>
<dbReference type="NCBIfam" id="TIGR00936">
    <property type="entry name" value="ahcY"/>
    <property type="match status" value="1"/>
</dbReference>
<name>A0ABP3YHN1_9BACT</name>
<dbReference type="InterPro" id="IPR020082">
    <property type="entry name" value="S-Ado-L-homoCys_hydrolase_CS"/>
</dbReference>
<feature type="binding site" evidence="4">
    <location>
        <position position="250"/>
    </location>
    <ligand>
        <name>NAD(+)</name>
        <dbReference type="ChEBI" id="CHEBI:57540"/>
    </ligand>
</feature>
<protein>
    <recommendedName>
        <fullName evidence="4">Adenosylhomocysteinase</fullName>
        <ecNumber evidence="4">3.13.2.1</ecNumber>
    </recommendedName>
    <alternativeName>
        <fullName evidence="4">S-adenosyl-L-homocysteine hydrolase</fullName>
        <shortName evidence="4">AdoHcyase</shortName>
    </alternativeName>
</protein>
<dbReference type="InterPro" id="IPR036291">
    <property type="entry name" value="NAD(P)-bd_dom_sf"/>
</dbReference>
<keyword evidence="3 4" id="KW-0520">NAD</keyword>
<dbReference type="SUPFAM" id="SSF51735">
    <property type="entry name" value="NAD(P)-binding Rossmann-fold domains"/>
    <property type="match status" value="1"/>
</dbReference>
<feature type="binding site" evidence="4">
    <location>
        <begin position="227"/>
        <end position="232"/>
    </location>
    <ligand>
        <name>NAD(+)</name>
        <dbReference type="ChEBI" id="CHEBI:57540"/>
    </ligand>
</feature>
<feature type="binding site" evidence="4">
    <location>
        <position position="198"/>
    </location>
    <ligand>
        <name>NAD(+)</name>
        <dbReference type="ChEBI" id="CHEBI:57540"/>
    </ligand>
</feature>
<evidence type="ECO:0000259" key="7">
    <source>
        <dbReference type="SMART" id="SM00997"/>
    </source>
</evidence>
<dbReference type="PANTHER" id="PTHR23420:SF0">
    <property type="entry name" value="ADENOSYLHOMOCYSTEINASE"/>
    <property type="match status" value="1"/>
</dbReference>
<feature type="binding site" evidence="4">
    <location>
        <position position="197"/>
    </location>
    <ligand>
        <name>substrate</name>
    </ligand>
</feature>
<accession>A0ABP3YHN1</accession>
<comment type="catalytic activity">
    <reaction evidence="4 5">
        <text>S-adenosyl-L-homocysteine + H2O = L-homocysteine + adenosine</text>
        <dbReference type="Rhea" id="RHEA:21708"/>
        <dbReference type="ChEBI" id="CHEBI:15377"/>
        <dbReference type="ChEBI" id="CHEBI:16335"/>
        <dbReference type="ChEBI" id="CHEBI:57856"/>
        <dbReference type="ChEBI" id="CHEBI:58199"/>
        <dbReference type="EC" id="3.13.2.1"/>
    </reaction>
</comment>
<dbReference type="InterPro" id="IPR042172">
    <property type="entry name" value="Adenosylhomocyst_ase-like_sf"/>
</dbReference>
<comment type="similarity">
    <text evidence="1 4 6">Belongs to the adenosylhomocysteinase family.</text>
</comment>
<comment type="pathway">
    <text evidence="4 5">Amino-acid biosynthesis; L-homocysteine biosynthesis; L-homocysteine from S-adenosyl-L-homocysteine: step 1/1.</text>
</comment>
<evidence type="ECO:0000256" key="3">
    <source>
        <dbReference type="ARBA" id="ARBA00023027"/>
    </source>
</evidence>
<evidence type="ECO:0000313" key="9">
    <source>
        <dbReference type="Proteomes" id="UP001500469"/>
    </source>
</evidence>
<keyword evidence="4 5" id="KW-0378">Hydrolase</keyword>
<organism evidence="8 9">
    <name type="scientific">Algoriphagus jejuensis</name>
    <dbReference type="NCBI Taxonomy" id="419934"/>
    <lineage>
        <taxon>Bacteria</taxon>
        <taxon>Pseudomonadati</taxon>
        <taxon>Bacteroidota</taxon>
        <taxon>Cytophagia</taxon>
        <taxon>Cytophagales</taxon>
        <taxon>Cyclobacteriaceae</taxon>
        <taxon>Algoriphagus</taxon>
    </lineage>
</organism>
<feature type="binding site" evidence="4">
    <location>
        <position position="353"/>
    </location>
    <ligand>
        <name>NAD(+)</name>
        <dbReference type="ChEBI" id="CHEBI:57540"/>
    </ligand>
</feature>
<keyword evidence="4" id="KW-0963">Cytoplasm</keyword>
<dbReference type="PROSITE" id="PS00738">
    <property type="entry name" value="ADOHCYASE_1"/>
    <property type="match status" value="1"/>
</dbReference>
<feature type="domain" description="S-adenosyl-L-homocysteine hydrolase NAD binding" evidence="7">
    <location>
        <begin position="198"/>
        <end position="359"/>
    </location>
</feature>
<dbReference type="SUPFAM" id="SSF52283">
    <property type="entry name" value="Formate/glycerate dehydrogenase catalytic domain-like"/>
    <property type="match status" value="1"/>
</dbReference>